<reference evidence="1" key="2">
    <citation type="submission" date="2014-03" db="EMBL/GenBank/DDBJ databases">
        <title>Candidatus Competibacter-lineage genomes retrieved from metagenomes reveal functional metabolic diversity.</title>
        <authorList>
            <person name="McIlroy S.J."/>
            <person name="Albertsen M."/>
            <person name="Andresen E.K."/>
            <person name="Saunders A.M."/>
            <person name="Kristiansen R."/>
            <person name="Stokholm-Bjerregaard M."/>
            <person name="Nielsen K.L."/>
            <person name="Nielsen P.H."/>
        </authorList>
    </citation>
    <scope>NUCLEOTIDE SEQUENCE</scope>
    <source>
        <strain evidence="1">Run_A_D11</strain>
    </source>
</reference>
<protein>
    <recommendedName>
        <fullName evidence="3">TIGR03751 family conjugal transfer lipoprotein</fullName>
    </recommendedName>
</protein>
<comment type="caution">
    <text evidence="1">The sequence shown here is derived from an EMBL/GenBank/DDBJ whole genome shotgun (WGS) entry which is preliminary data.</text>
</comment>
<proteinExistence type="predicted"/>
<sequence length="164" mass="17535">MPRSIDSFDRLGSVPRVTPRLRVLTLTLALTLGLSSCASGPSEKDRLPDEGPTTLQIYEQHLGGEIARSVAATSGPLASAEIAAPPIPGEPISPLMTAPSRRSHQELTALQDDFQRLPNPEILGYVYPHRAGDLPVPGYYTVFPLREGTSYAEPGEGEYAGSVP</sequence>
<keyword evidence="2" id="KW-1185">Reference proteome</keyword>
<dbReference type="Proteomes" id="UP000035760">
    <property type="component" value="Unassembled WGS sequence"/>
</dbReference>
<dbReference type="AlphaFoldDB" id="W6MEK7"/>
<dbReference type="EMBL" id="CBTJ020000119">
    <property type="protein sequence ID" value="CDI04783.1"/>
    <property type="molecule type" value="Genomic_DNA"/>
</dbReference>
<evidence type="ECO:0008006" key="3">
    <source>
        <dbReference type="Google" id="ProtNLM"/>
    </source>
</evidence>
<accession>W6MEK7</accession>
<name>W6MEK7_9GAMM</name>
<evidence type="ECO:0000313" key="1">
    <source>
        <dbReference type="EMBL" id="CDI04783.1"/>
    </source>
</evidence>
<evidence type="ECO:0000313" key="2">
    <source>
        <dbReference type="Proteomes" id="UP000035760"/>
    </source>
</evidence>
<reference evidence="1" key="1">
    <citation type="submission" date="2013-07" db="EMBL/GenBank/DDBJ databases">
        <authorList>
            <person name="McIlroy S."/>
        </authorList>
    </citation>
    <scope>NUCLEOTIDE SEQUENCE [LARGE SCALE GENOMIC DNA]</scope>
    <source>
        <strain evidence="1">Run_A_D11</strain>
    </source>
</reference>
<dbReference type="RefSeq" id="WP_048677210.1">
    <property type="nucleotide sequence ID" value="NZ_CBTJ020000119.1"/>
</dbReference>
<gene>
    <name evidence="1" type="ORF">BN873_p70021</name>
</gene>
<organism evidence="1 2">
    <name type="scientific">Candidatus Competibacter denitrificans Run_A_D11</name>
    <dbReference type="NCBI Taxonomy" id="1400863"/>
    <lineage>
        <taxon>Bacteria</taxon>
        <taxon>Pseudomonadati</taxon>
        <taxon>Pseudomonadota</taxon>
        <taxon>Gammaproteobacteria</taxon>
        <taxon>Candidatus Competibacteraceae</taxon>
        <taxon>Candidatus Competibacter</taxon>
    </lineage>
</organism>